<dbReference type="EMBL" id="JADNYJ010000003">
    <property type="protein sequence ID" value="KAF8912204.1"/>
    <property type="molecule type" value="Genomic_DNA"/>
</dbReference>
<feature type="non-terminal residue" evidence="2">
    <location>
        <position position="1028"/>
    </location>
</feature>
<gene>
    <name evidence="2" type="ORF">CPB84DRAFT_1761611</name>
</gene>
<comment type="caution">
    <text evidence="2">The sequence shown here is derived from an EMBL/GenBank/DDBJ whole genome shotgun (WGS) entry which is preliminary data.</text>
</comment>
<feature type="compositionally biased region" description="Low complexity" evidence="1">
    <location>
        <begin position="690"/>
        <end position="701"/>
    </location>
</feature>
<name>A0A9P5TSZ5_GYMJU</name>
<feature type="compositionally biased region" description="Polar residues" evidence="1">
    <location>
        <begin position="129"/>
        <end position="148"/>
    </location>
</feature>
<feature type="compositionally biased region" description="Pro residues" evidence="1">
    <location>
        <begin position="863"/>
        <end position="875"/>
    </location>
</feature>
<feature type="compositionally biased region" description="Polar residues" evidence="1">
    <location>
        <begin position="891"/>
        <end position="906"/>
    </location>
</feature>
<feature type="region of interest" description="Disordered" evidence="1">
    <location>
        <begin position="200"/>
        <end position="252"/>
    </location>
</feature>
<feature type="compositionally biased region" description="Low complexity" evidence="1">
    <location>
        <begin position="464"/>
        <end position="487"/>
    </location>
</feature>
<feature type="compositionally biased region" description="Polar residues" evidence="1">
    <location>
        <begin position="173"/>
        <end position="185"/>
    </location>
</feature>
<feature type="region of interest" description="Disordered" evidence="1">
    <location>
        <begin position="287"/>
        <end position="413"/>
    </location>
</feature>
<reference evidence="2" key="1">
    <citation type="submission" date="2020-11" db="EMBL/GenBank/DDBJ databases">
        <authorList>
            <consortium name="DOE Joint Genome Institute"/>
            <person name="Ahrendt S."/>
            <person name="Riley R."/>
            <person name="Andreopoulos W."/>
            <person name="LaButti K."/>
            <person name="Pangilinan J."/>
            <person name="Ruiz-duenas F.J."/>
            <person name="Barrasa J.M."/>
            <person name="Sanchez-Garcia M."/>
            <person name="Camarero S."/>
            <person name="Miyauchi S."/>
            <person name="Serrano A."/>
            <person name="Linde D."/>
            <person name="Babiker R."/>
            <person name="Drula E."/>
            <person name="Ayuso-Fernandez I."/>
            <person name="Pacheco R."/>
            <person name="Padilla G."/>
            <person name="Ferreira P."/>
            <person name="Barriuso J."/>
            <person name="Kellner H."/>
            <person name="Castanera R."/>
            <person name="Alfaro M."/>
            <person name="Ramirez L."/>
            <person name="Pisabarro A.G."/>
            <person name="Kuo A."/>
            <person name="Tritt A."/>
            <person name="Lipzen A."/>
            <person name="He G."/>
            <person name="Yan M."/>
            <person name="Ng V."/>
            <person name="Cullen D."/>
            <person name="Martin F."/>
            <person name="Rosso M.-N."/>
            <person name="Henrissat B."/>
            <person name="Hibbett D."/>
            <person name="Martinez A.T."/>
            <person name="Grigoriev I.V."/>
        </authorList>
    </citation>
    <scope>NUCLEOTIDE SEQUENCE</scope>
    <source>
        <strain evidence="2">AH 44721</strain>
    </source>
</reference>
<feature type="compositionally biased region" description="Low complexity" evidence="1">
    <location>
        <begin position="881"/>
        <end position="890"/>
    </location>
</feature>
<feature type="compositionally biased region" description="Low complexity" evidence="1">
    <location>
        <begin position="36"/>
        <end position="51"/>
    </location>
</feature>
<feature type="compositionally biased region" description="Low complexity" evidence="1">
    <location>
        <begin position="576"/>
        <end position="588"/>
    </location>
</feature>
<evidence type="ECO:0000256" key="1">
    <source>
        <dbReference type="SAM" id="MobiDB-lite"/>
    </source>
</evidence>
<feature type="compositionally biased region" description="Low complexity" evidence="1">
    <location>
        <begin position="374"/>
        <end position="385"/>
    </location>
</feature>
<dbReference type="Proteomes" id="UP000724874">
    <property type="component" value="Unassembled WGS sequence"/>
</dbReference>
<proteinExistence type="predicted"/>
<feature type="region of interest" description="Disordered" evidence="1">
    <location>
        <begin position="1"/>
        <end position="88"/>
    </location>
</feature>
<feature type="compositionally biased region" description="Basic and acidic residues" evidence="1">
    <location>
        <begin position="296"/>
        <end position="312"/>
    </location>
</feature>
<feature type="compositionally biased region" description="Basic and acidic residues" evidence="1">
    <location>
        <begin position="52"/>
        <end position="63"/>
    </location>
</feature>
<evidence type="ECO:0000313" key="3">
    <source>
        <dbReference type="Proteomes" id="UP000724874"/>
    </source>
</evidence>
<feature type="compositionally biased region" description="Polar residues" evidence="1">
    <location>
        <begin position="20"/>
        <end position="32"/>
    </location>
</feature>
<sequence>TRVPVPATNLKERIAALEQRQASQKPNSSRPVSPSPGAGPTAGPTAAPAGAFRDKIAKFEKKGGVPVPRGRFGLGAPPPTSQGPSRELYGNLVFYPPVSVAGDRRSFSLSSPDYTPLTSPTFAFPLDSPETTVSITPEVSPSLSTNGDAATFQRPIALDIARNAEHAKIELTSPESTTPTANGQSPAEHGTPAIVVSAEEAPPAAKSHKDADLTDGPSSEAPPQHNNEEETKIGVQAELTSPIQPAPSEETIGSPLEQLYPATSKPAMIIAPIIEVTPLTIRKRQQSISQTAAEKNGLEDEKEEKGSFSKEEEALDASLASPDLPSSLQSSPGVPPPRYSSLHHSFFMAQGTPAPSTSPDSQRTRPLPPPPAPVETAVGAEAAPPSIRPERKSSTSNDPRNATLTLNSGADTRASAASLTDVLTTYFVGPATPPIPEASPGPKRSGASIKPPDPSSFLSPPQTGAGLLSGAASSANSSMGSFSSLGSRPMTLRMTPATSRGVPMFLPPTSTSRPRKSDFDMKDKGREGDDEENGETEFGSVVVLHNATRANTVTGGKTFTAVVHGKIKETTVPLPSASASINNNRRNAVPQTPQQQVKRNKSETILETPLKAMLLEDTLSKGTLPAELADRSNAVQEKRKLETIKEAGGKAKEEEEAQEERRRIAAAQAQLATKRDDPTSGKSQHRKEVSAPAPASGPLSSRGEKPPVPTQSNKSRPATPENYGATPRPPQTPSNFGRKLSGRPTTIHGGSTARHNSQPVATPPEGMLEFGMMNLSGISNASQTSTSSLGRATSFAEKMWSRARTKLDDSVPRLPVLGPPPALELSSMPSIAQPRSSIEQEVPVRVVNPPKRTTSLKRYNDLPPIPSEPLPPLPPMFDSLKSSTATTSKAVPNTPTTSRTTSQAPQLPQLPDVSISDISNDSLLTPGFTADSASRSSWTSMSSAGSLPSPLFDKDLFDAFPSVPGTTPQPDAHLLFGGKRETATIPMGAAAAAVSGVGAGVKQPLPFDAALLSSAIHLQGRRSGETAR</sequence>
<feature type="region of interest" description="Disordered" evidence="1">
    <location>
        <begin position="852"/>
        <end position="915"/>
    </location>
</feature>
<keyword evidence="3" id="KW-1185">Reference proteome</keyword>
<protein>
    <submittedName>
        <fullName evidence="2">Uncharacterized protein</fullName>
    </submittedName>
</protein>
<feature type="region of interest" description="Disordered" evidence="1">
    <location>
        <begin position="576"/>
        <end position="601"/>
    </location>
</feature>
<feature type="compositionally biased region" description="Basic and acidic residues" evidence="1">
    <location>
        <begin position="636"/>
        <end position="663"/>
    </location>
</feature>
<evidence type="ECO:0000313" key="2">
    <source>
        <dbReference type="EMBL" id="KAF8912204.1"/>
    </source>
</evidence>
<dbReference type="AlphaFoldDB" id="A0A9P5TSZ5"/>
<feature type="region of interest" description="Disordered" evidence="1">
    <location>
        <begin position="427"/>
        <end position="537"/>
    </location>
</feature>
<feature type="region of interest" description="Disordered" evidence="1">
    <location>
        <begin position="630"/>
        <end position="768"/>
    </location>
</feature>
<feature type="compositionally biased region" description="Polar residues" evidence="1">
    <location>
        <begin position="394"/>
        <end position="413"/>
    </location>
</feature>
<feature type="compositionally biased region" description="Low complexity" evidence="1">
    <location>
        <begin position="316"/>
        <end position="332"/>
    </location>
</feature>
<feature type="region of interest" description="Disordered" evidence="1">
    <location>
        <begin position="170"/>
        <end position="189"/>
    </location>
</feature>
<accession>A0A9P5TSZ5</accession>
<feature type="compositionally biased region" description="Basic and acidic residues" evidence="1">
    <location>
        <begin position="515"/>
        <end position="527"/>
    </location>
</feature>
<dbReference type="OrthoDB" id="3237291at2759"/>
<feature type="region of interest" description="Disordered" evidence="1">
    <location>
        <begin position="126"/>
        <end position="148"/>
    </location>
</feature>
<organism evidence="2 3">
    <name type="scientific">Gymnopilus junonius</name>
    <name type="common">Spectacular rustgill mushroom</name>
    <name type="synonym">Gymnopilus spectabilis subsp. junonius</name>
    <dbReference type="NCBI Taxonomy" id="109634"/>
    <lineage>
        <taxon>Eukaryota</taxon>
        <taxon>Fungi</taxon>
        <taxon>Dikarya</taxon>
        <taxon>Basidiomycota</taxon>
        <taxon>Agaricomycotina</taxon>
        <taxon>Agaricomycetes</taxon>
        <taxon>Agaricomycetidae</taxon>
        <taxon>Agaricales</taxon>
        <taxon>Agaricineae</taxon>
        <taxon>Hymenogastraceae</taxon>
        <taxon>Gymnopilus</taxon>
    </lineage>
</organism>